<name>A0A1I5MEC9_9ACTN</name>
<dbReference type="EMBL" id="FOVH01000011">
    <property type="protein sequence ID" value="SFP07935.1"/>
    <property type="molecule type" value="Genomic_DNA"/>
</dbReference>
<keyword evidence="2" id="KW-1185">Reference proteome</keyword>
<gene>
    <name evidence="1" type="ORF">SAMN04489713_111264</name>
</gene>
<evidence type="ECO:0000313" key="2">
    <source>
        <dbReference type="Proteomes" id="UP000183413"/>
    </source>
</evidence>
<proteinExistence type="predicted"/>
<accession>A0A1I5MEC9</accession>
<reference evidence="1 2" key="1">
    <citation type="submission" date="2016-10" db="EMBL/GenBank/DDBJ databases">
        <authorList>
            <person name="de Groot N.N."/>
        </authorList>
    </citation>
    <scope>NUCLEOTIDE SEQUENCE [LARGE SCALE GENOMIC DNA]</scope>
    <source>
        <strain evidence="1 2">DSM 43067</strain>
    </source>
</reference>
<organism evidence="1 2">
    <name type="scientific">Actinomadura madurae</name>
    <dbReference type="NCBI Taxonomy" id="1993"/>
    <lineage>
        <taxon>Bacteria</taxon>
        <taxon>Bacillati</taxon>
        <taxon>Actinomycetota</taxon>
        <taxon>Actinomycetes</taxon>
        <taxon>Streptosporangiales</taxon>
        <taxon>Thermomonosporaceae</taxon>
        <taxon>Actinomadura</taxon>
    </lineage>
</organism>
<protein>
    <submittedName>
        <fullName evidence="1">Uncharacterized protein</fullName>
    </submittedName>
</protein>
<evidence type="ECO:0000313" key="1">
    <source>
        <dbReference type="EMBL" id="SFP07935.1"/>
    </source>
</evidence>
<dbReference type="Proteomes" id="UP000183413">
    <property type="component" value="Unassembled WGS sequence"/>
</dbReference>
<sequence length="32" mass="3470">MSGMNPPNGDWITVVTYENLPRCPRPVAALLG</sequence>
<dbReference type="InParanoid" id="A0A1I5MEC9"/>
<dbReference type="AlphaFoldDB" id="A0A1I5MEC9"/>